<protein>
    <recommendedName>
        <fullName evidence="3">SnoaL-like domain-containing protein</fullName>
    </recommendedName>
</protein>
<gene>
    <name evidence="1" type="ORF">M9980_07980</name>
</gene>
<organism evidence="1 2">
    <name type="scientific">Sphingomonas donggukensis</name>
    <dbReference type="NCBI Taxonomy" id="2949093"/>
    <lineage>
        <taxon>Bacteria</taxon>
        <taxon>Pseudomonadati</taxon>
        <taxon>Pseudomonadota</taxon>
        <taxon>Alphaproteobacteria</taxon>
        <taxon>Sphingomonadales</taxon>
        <taxon>Sphingomonadaceae</taxon>
        <taxon>Sphingomonas</taxon>
    </lineage>
</organism>
<dbReference type="RefSeq" id="WP_250755078.1">
    <property type="nucleotide sequence ID" value="NZ_CP098401.1"/>
</dbReference>
<dbReference type="EMBL" id="CP098401">
    <property type="protein sequence ID" value="URW77155.1"/>
    <property type="molecule type" value="Genomic_DNA"/>
</dbReference>
<dbReference type="Proteomes" id="UP001055580">
    <property type="component" value="Chromosome"/>
</dbReference>
<sequence>MPETPVADDDGAQAAAGIVERYFALIETGRFAQAYDLWEPQAAGDTRSQFRASFAQYAEYHATVGTPGRVDAGAGQRYVTVPVRTYGKLSAGGAFARNGSAILHRTADIDGATAAQRSWRIRSIELQPATPSAR</sequence>
<name>A0ABY4TZ42_9SPHN</name>
<evidence type="ECO:0008006" key="3">
    <source>
        <dbReference type="Google" id="ProtNLM"/>
    </source>
</evidence>
<proteinExistence type="predicted"/>
<accession>A0ABY4TZ42</accession>
<keyword evidence="2" id="KW-1185">Reference proteome</keyword>
<reference evidence="1" key="1">
    <citation type="submission" date="2022-05" db="EMBL/GenBank/DDBJ databases">
        <title>Sphingomonas sp. strain RMG20 Genome sequencing and assembly.</title>
        <authorList>
            <person name="Kim I."/>
        </authorList>
    </citation>
    <scope>NUCLEOTIDE SEQUENCE</scope>
    <source>
        <strain evidence="1">RMG20</strain>
    </source>
</reference>
<evidence type="ECO:0000313" key="1">
    <source>
        <dbReference type="EMBL" id="URW77155.1"/>
    </source>
</evidence>
<evidence type="ECO:0000313" key="2">
    <source>
        <dbReference type="Proteomes" id="UP001055580"/>
    </source>
</evidence>